<dbReference type="PANTHER" id="PTHR48104">
    <property type="entry name" value="METACASPASE-4"/>
    <property type="match status" value="1"/>
</dbReference>
<dbReference type="EMBL" id="BAABHD010000084">
    <property type="protein sequence ID" value="GAA4471028.1"/>
    <property type="molecule type" value="Genomic_DNA"/>
</dbReference>
<sequence length="1021" mass="114505">MLNAHTAAAEGGATTQPTRLFALLIGICQYQRVRPLRGPVADTLAVADYLKTLPDFDPRLCVLTDEKATKEAVVQAFRTFLSQAEASDTVLVYFSGHGAQEEADQSVWTTETDGQLECLVCYDGGTGPVWENLLADKELRYLLNGVAATGAHIATIFDCCHSGDNTRNYAWLESSLGEQDLRERRLGGSAPRRPWNGFIFQDAISEADLRTKGIEQMLPQKTQIQLAACESDESAIEINGEGVFTKNLLRVLRSSGGAISYRTLHNRVRQYMRFGYEQRPRIYAVGESADQHLQALFLNQSGKAGSQTVEVTCNPRQGWLLDVGAIHGVGQTTGLIRLLDADSRQAHVVRAAVIGPDYTVLDLPEAIRQTLHEDRIYQAEVEGLMNQPIRLHFNNQNGAPAELAELLATLTERAGSCFVPEEEETAADYTVHASHGLYYLTRSQDPYRPLIRPVPVENGAADQLAQHVRHLARWHYLRDLRNEEASADVSRLQLEIEPVGGAVIRVDDMTGPVTVPLAVTNNRWSATMDIRLTNTADQPLYCTALYLSRDFMSFTGLLSPNTRMEPGQTIHLGLPDRKSLSGRQTTVKLQLEEVVRQYNWPEVTEHVQFILTKDPLSETTLTFLTLESLPSPPTVEDRQQEMATRGAIFLEEEAGVLPDWWTQRVSIRMPNPLYNTITAEELNQRLEPSAADGATTLAGDVLADFTLQLYYGVVSGEGLQPELVLKPEIQLIEGDPGQKGLWSDVKLAISNGIANRIRLRQYEQNLIRYPARLRIVAEGDSWFQYPFQVRDVVDYLAGVYNVYSVAGSGDRLVNFLATPNPKFLQVLAQVRPAFFLLSGGGRDLFGDAFRSFLRQQPDDALPFPQCYLNETLPPVLHKLQEEQRRIFRLVTMGYPEVKVLVHGYDYAIPVDPDAYPRKDSWLGKCMVGCGILSQADREALIRFMVDAFNQRLEAVANEFPQVSYLDLRGVVRRTDRLEDYWFDEFHPNDKGFLSVTSRFVKRMNDMRNIPVKTAVPVQSNW</sequence>
<dbReference type="Gene3D" id="3.40.50.1460">
    <property type="match status" value="1"/>
</dbReference>
<dbReference type="Proteomes" id="UP001501175">
    <property type="component" value="Unassembled WGS sequence"/>
</dbReference>
<dbReference type="Pfam" id="PF00656">
    <property type="entry name" value="Peptidase_C14"/>
    <property type="match status" value="1"/>
</dbReference>
<dbReference type="SUPFAM" id="SSF52266">
    <property type="entry name" value="SGNH hydrolase"/>
    <property type="match status" value="1"/>
</dbReference>
<accession>A0ABP8NTY9</accession>
<comment type="caution">
    <text evidence="3">The sequence shown here is derived from an EMBL/GenBank/DDBJ whole genome shotgun (WGS) entry which is preliminary data.</text>
</comment>
<proteinExistence type="predicted"/>
<feature type="domain" description="Peptidase C14 caspase" evidence="1">
    <location>
        <begin position="21"/>
        <end position="284"/>
    </location>
</feature>
<dbReference type="InterPro" id="IPR050452">
    <property type="entry name" value="Metacaspase"/>
</dbReference>
<feature type="domain" description="SGNH hydrolase-type esterase" evidence="2">
    <location>
        <begin position="799"/>
        <end position="991"/>
    </location>
</feature>
<dbReference type="Gene3D" id="3.40.50.1110">
    <property type="entry name" value="SGNH hydrolase"/>
    <property type="match status" value="1"/>
</dbReference>
<evidence type="ECO:0008006" key="5">
    <source>
        <dbReference type="Google" id="ProtNLM"/>
    </source>
</evidence>
<dbReference type="InterPro" id="IPR029030">
    <property type="entry name" value="Caspase-like_dom_sf"/>
</dbReference>
<evidence type="ECO:0000313" key="3">
    <source>
        <dbReference type="EMBL" id="GAA4471028.1"/>
    </source>
</evidence>
<dbReference type="InterPro" id="IPR013830">
    <property type="entry name" value="SGNH_hydro"/>
</dbReference>
<protein>
    <recommendedName>
        <fullName evidence="5">Caspase domain-containing protein</fullName>
    </recommendedName>
</protein>
<dbReference type="Pfam" id="PF13472">
    <property type="entry name" value="Lipase_GDSL_2"/>
    <property type="match status" value="1"/>
</dbReference>
<gene>
    <name evidence="3" type="ORF">GCM10023189_60800</name>
</gene>
<dbReference type="InterPro" id="IPR036514">
    <property type="entry name" value="SGNH_hydro_sf"/>
</dbReference>
<dbReference type="CDD" id="cd00229">
    <property type="entry name" value="SGNH_hydrolase"/>
    <property type="match status" value="1"/>
</dbReference>
<evidence type="ECO:0000259" key="1">
    <source>
        <dbReference type="Pfam" id="PF00656"/>
    </source>
</evidence>
<dbReference type="PANTHER" id="PTHR48104:SF30">
    <property type="entry name" value="METACASPASE-1"/>
    <property type="match status" value="1"/>
</dbReference>
<dbReference type="SUPFAM" id="SSF52129">
    <property type="entry name" value="Caspase-like"/>
    <property type="match status" value="1"/>
</dbReference>
<reference evidence="4" key="1">
    <citation type="journal article" date="2019" name="Int. J. Syst. Evol. Microbiol.">
        <title>The Global Catalogue of Microorganisms (GCM) 10K type strain sequencing project: providing services to taxonomists for standard genome sequencing and annotation.</title>
        <authorList>
            <consortium name="The Broad Institute Genomics Platform"/>
            <consortium name="The Broad Institute Genome Sequencing Center for Infectious Disease"/>
            <person name="Wu L."/>
            <person name="Ma J."/>
        </authorList>
    </citation>
    <scope>NUCLEOTIDE SEQUENCE [LARGE SCALE GENOMIC DNA]</scope>
    <source>
        <strain evidence="4">JCM 17927</strain>
    </source>
</reference>
<dbReference type="RefSeq" id="WP_345250363.1">
    <property type="nucleotide sequence ID" value="NZ_BAABHD010000084.1"/>
</dbReference>
<evidence type="ECO:0000313" key="4">
    <source>
        <dbReference type="Proteomes" id="UP001501175"/>
    </source>
</evidence>
<evidence type="ECO:0000259" key="2">
    <source>
        <dbReference type="Pfam" id="PF13472"/>
    </source>
</evidence>
<dbReference type="InterPro" id="IPR011600">
    <property type="entry name" value="Pept_C14_caspase"/>
</dbReference>
<organism evidence="3 4">
    <name type="scientific">Nibrella saemangeumensis</name>
    <dbReference type="NCBI Taxonomy" id="1084526"/>
    <lineage>
        <taxon>Bacteria</taxon>
        <taxon>Pseudomonadati</taxon>
        <taxon>Bacteroidota</taxon>
        <taxon>Cytophagia</taxon>
        <taxon>Cytophagales</taxon>
        <taxon>Spirosomataceae</taxon>
        <taxon>Nibrella</taxon>
    </lineage>
</organism>
<name>A0ABP8NTY9_9BACT</name>
<keyword evidence="4" id="KW-1185">Reference proteome</keyword>